<dbReference type="EMBL" id="JBHSON010000038">
    <property type="protein sequence ID" value="MFC5749059.1"/>
    <property type="molecule type" value="Genomic_DNA"/>
</dbReference>
<evidence type="ECO:0000313" key="2">
    <source>
        <dbReference type="Proteomes" id="UP001596074"/>
    </source>
</evidence>
<gene>
    <name evidence="1" type="ORF">ACFPZN_25870</name>
</gene>
<dbReference type="RefSeq" id="WP_378284772.1">
    <property type="nucleotide sequence ID" value="NZ_JBHSON010000038.1"/>
</dbReference>
<proteinExistence type="predicted"/>
<sequence>MLRVNGSERPALFRATALTFAGDRSYLDPVDGAMLARAAGRPQTAWQSLRSAAEIIDFRAPDGAVLLSVGRIPAGFRPRAWAPVFWPAGPRIGVIRPRGLFYCDFQLRDPRGEVLAVAERASKEFRESFVVRDARGGADLATVIEPEESVRALGERDAPPATRRLDVEFLTDPPPDVHALVLALPLAIRMRHGWDYWQS</sequence>
<organism evidence="1 2">
    <name type="scientific">Actinomadura rugatobispora</name>
    <dbReference type="NCBI Taxonomy" id="1994"/>
    <lineage>
        <taxon>Bacteria</taxon>
        <taxon>Bacillati</taxon>
        <taxon>Actinomycetota</taxon>
        <taxon>Actinomycetes</taxon>
        <taxon>Streptosporangiales</taxon>
        <taxon>Thermomonosporaceae</taxon>
        <taxon>Actinomadura</taxon>
    </lineage>
</organism>
<comment type="caution">
    <text evidence="1">The sequence shown here is derived from an EMBL/GenBank/DDBJ whole genome shotgun (WGS) entry which is preliminary data.</text>
</comment>
<accession>A0ABW1A0L3</accession>
<reference evidence="2" key="1">
    <citation type="journal article" date="2019" name="Int. J. Syst. Evol. Microbiol.">
        <title>The Global Catalogue of Microorganisms (GCM) 10K type strain sequencing project: providing services to taxonomists for standard genome sequencing and annotation.</title>
        <authorList>
            <consortium name="The Broad Institute Genomics Platform"/>
            <consortium name="The Broad Institute Genome Sequencing Center for Infectious Disease"/>
            <person name="Wu L."/>
            <person name="Ma J."/>
        </authorList>
    </citation>
    <scope>NUCLEOTIDE SEQUENCE [LARGE SCALE GENOMIC DNA]</scope>
    <source>
        <strain evidence="2">KCTC 42087</strain>
    </source>
</reference>
<evidence type="ECO:0000313" key="1">
    <source>
        <dbReference type="EMBL" id="MFC5749059.1"/>
    </source>
</evidence>
<keyword evidence="2" id="KW-1185">Reference proteome</keyword>
<name>A0ABW1A0L3_9ACTN</name>
<protein>
    <submittedName>
        <fullName evidence="1">Uncharacterized protein</fullName>
    </submittedName>
</protein>
<dbReference type="Proteomes" id="UP001596074">
    <property type="component" value="Unassembled WGS sequence"/>
</dbReference>